<accession>A0A517N666</accession>
<dbReference type="Pfam" id="PF12867">
    <property type="entry name" value="DinB_2"/>
    <property type="match status" value="1"/>
</dbReference>
<dbReference type="Gene3D" id="1.20.120.450">
    <property type="entry name" value="dinb family like domain"/>
    <property type="match status" value="1"/>
</dbReference>
<sequence length="163" mass="17755">MDPKALIRQTIASTEFVCNAYLNDLTDDELMHRPVEGANHINWQWGHLIASEHMLGQMIPGVTMPSLPEGFADKYSKEAAASDDASAFEDKATLLSVQQQQRQGLLAVLDGISDEALSDPAPEAVATIFPNSAAIILSADSHWMMHAGQWAIVRRSLGKPALF</sequence>
<protein>
    <submittedName>
        <fullName evidence="2">DinB superfamily protein</fullName>
    </submittedName>
</protein>
<evidence type="ECO:0000313" key="3">
    <source>
        <dbReference type="Proteomes" id="UP000318538"/>
    </source>
</evidence>
<dbReference type="InterPro" id="IPR024775">
    <property type="entry name" value="DinB-like"/>
</dbReference>
<evidence type="ECO:0000313" key="2">
    <source>
        <dbReference type="EMBL" id="QDT02622.1"/>
    </source>
</evidence>
<dbReference type="RefSeq" id="WP_145168356.1">
    <property type="nucleotide sequence ID" value="NZ_CP036525.1"/>
</dbReference>
<evidence type="ECO:0000259" key="1">
    <source>
        <dbReference type="Pfam" id="PF12867"/>
    </source>
</evidence>
<name>A0A517N666_9BACT</name>
<reference evidence="2 3" key="1">
    <citation type="submission" date="2019-02" db="EMBL/GenBank/DDBJ databases">
        <title>Deep-cultivation of Planctomycetes and their phenomic and genomic characterization uncovers novel biology.</title>
        <authorList>
            <person name="Wiegand S."/>
            <person name="Jogler M."/>
            <person name="Boedeker C."/>
            <person name="Pinto D."/>
            <person name="Vollmers J."/>
            <person name="Rivas-Marin E."/>
            <person name="Kohn T."/>
            <person name="Peeters S.H."/>
            <person name="Heuer A."/>
            <person name="Rast P."/>
            <person name="Oberbeckmann S."/>
            <person name="Bunk B."/>
            <person name="Jeske O."/>
            <person name="Meyerdierks A."/>
            <person name="Storesund J.E."/>
            <person name="Kallscheuer N."/>
            <person name="Luecker S."/>
            <person name="Lage O.M."/>
            <person name="Pohl T."/>
            <person name="Merkel B.J."/>
            <person name="Hornburger P."/>
            <person name="Mueller R.-W."/>
            <person name="Bruemmer F."/>
            <person name="Labrenz M."/>
            <person name="Spormann A.M."/>
            <person name="Op den Camp H."/>
            <person name="Overmann J."/>
            <person name="Amann R."/>
            <person name="Jetten M.S.M."/>
            <person name="Mascher T."/>
            <person name="Medema M.H."/>
            <person name="Devos D.P."/>
            <person name="Kaster A.-K."/>
            <person name="Ovreas L."/>
            <person name="Rohde M."/>
            <person name="Galperin M.Y."/>
            <person name="Jogler C."/>
        </authorList>
    </citation>
    <scope>NUCLEOTIDE SEQUENCE [LARGE SCALE GENOMIC DNA]</scope>
    <source>
        <strain evidence="2 3">K22_7</strain>
    </source>
</reference>
<dbReference type="InterPro" id="IPR034660">
    <property type="entry name" value="DinB/YfiT-like"/>
</dbReference>
<organism evidence="2 3">
    <name type="scientific">Rubripirellula lacrimiformis</name>
    <dbReference type="NCBI Taxonomy" id="1930273"/>
    <lineage>
        <taxon>Bacteria</taxon>
        <taxon>Pseudomonadati</taxon>
        <taxon>Planctomycetota</taxon>
        <taxon>Planctomycetia</taxon>
        <taxon>Pirellulales</taxon>
        <taxon>Pirellulaceae</taxon>
        <taxon>Rubripirellula</taxon>
    </lineage>
</organism>
<dbReference type="SUPFAM" id="SSF109854">
    <property type="entry name" value="DinB/YfiT-like putative metalloenzymes"/>
    <property type="match status" value="1"/>
</dbReference>
<dbReference type="KEGG" id="rlc:K227x_10000"/>
<dbReference type="EMBL" id="CP036525">
    <property type="protein sequence ID" value="QDT02622.1"/>
    <property type="molecule type" value="Genomic_DNA"/>
</dbReference>
<feature type="domain" description="DinB-like" evidence="1">
    <location>
        <begin position="20"/>
        <end position="128"/>
    </location>
</feature>
<keyword evidence="3" id="KW-1185">Reference proteome</keyword>
<gene>
    <name evidence="2" type="ORF">K227x_10000</name>
</gene>
<dbReference type="OrthoDB" id="267642at2"/>
<proteinExistence type="predicted"/>
<dbReference type="AlphaFoldDB" id="A0A517N666"/>
<dbReference type="Proteomes" id="UP000318538">
    <property type="component" value="Chromosome"/>
</dbReference>